<dbReference type="PANTHER" id="PTHR43065">
    <property type="entry name" value="SENSOR HISTIDINE KINASE"/>
    <property type="match status" value="1"/>
</dbReference>
<feature type="modified residue" description="4-aspartylphosphate" evidence="10">
    <location>
        <position position="724"/>
    </location>
</feature>
<dbReference type="NCBIfam" id="TIGR00229">
    <property type="entry name" value="sensory_box"/>
    <property type="match status" value="3"/>
</dbReference>
<dbReference type="InterPro" id="IPR003594">
    <property type="entry name" value="HATPase_dom"/>
</dbReference>
<keyword evidence="6" id="KW-0547">Nucleotide-binding</keyword>
<dbReference type="GO" id="GO:0005524">
    <property type="term" value="F:ATP binding"/>
    <property type="evidence" value="ECO:0007669"/>
    <property type="project" value="UniProtKB-KW"/>
</dbReference>
<evidence type="ECO:0000259" key="12">
    <source>
        <dbReference type="PROSITE" id="PS50109"/>
    </source>
</evidence>
<dbReference type="PANTHER" id="PTHR43065:SF46">
    <property type="entry name" value="C4-DICARBOXYLATE TRANSPORT SENSOR PROTEIN DCTB"/>
    <property type="match status" value="1"/>
</dbReference>
<protein>
    <recommendedName>
        <fullName evidence="3">histidine kinase</fullName>
        <ecNumber evidence="3">2.7.13.3</ecNumber>
    </recommendedName>
</protein>
<evidence type="ECO:0000256" key="5">
    <source>
        <dbReference type="ARBA" id="ARBA00022679"/>
    </source>
</evidence>
<dbReference type="InterPro" id="IPR000700">
    <property type="entry name" value="PAS-assoc_C"/>
</dbReference>
<dbReference type="GO" id="GO:0000155">
    <property type="term" value="F:phosphorelay sensor kinase activity"/>
    <property type="evidence" value="ECO:0007669"/>
    <property type="project" value="InterPro"/>
</dbReference>
<dbReference type="SMART" id="SM00387">
    <property type="entry name" value="HATPase_c"/>
    <property type="match status" value="1"/>
</dbReference>
<dbReference type="SMART" id="SM00448">
    <property type="entry name" value="REC"/>
    <property type="match status" value="1"/>
</dbReference>
<dbReference type="InterPro" id="IPR013767">
    <property type="entry name" value="PAS_fold"/>
</dbReference>
<evidence type="ECO:0000256" key="6">
    <source>
        <dbReference type="ARBA" id="ARBA00022741"/>
    </source>
</evidence>
<dbReference type="PROSITE" id="PS50110">
    <property type="entry name" value="RESPONSE_REGULATORY"/>
    <property type="match status" value="1"/>
</dbReference>
<feature type="domain" description="Response regulatory" evidence="13">
    <location>
        <begin position="673"/>
        <end position="789"/>
    </location>
</feature>
<keyword evidence="8" id="KW-0067">ATP-binding</keyword>
<dbReference type="SMART" id="SM00091">
    <property type="entry name" value="PAS"/>
    <property type="match status" value="3"/>
</dbReference>
<evidence type="ECO:0000256" key="4">
    <source>
        <dbReference type="ARBA" id="ARBA00022553"/>
    </source>
</evidence>
<comment type="catalytic activity">
    <reaction evidence="1">
        <text>ATP + protein L-histidine = ADP + protein N-phospho-L-histidine.</text>
        <dbReference type="EC" id="2.7.13.3"/>
    </reaction>
</comment>
<dbReference type="PRINTS" id="PR00344">
    <property type="entry name" value="BCTRLSENSOR"/>
</dbReference>
<dbReference type="OrthoDB" id="9764154at2"/>
<dbReference type="Gene3D" id="3.30.450.20">
    <property type="entry name" value="PAS domain"/>
    <property type="match status" value="3"/>
</dbReference>
<dbReference type="GO" id="GO:0005886">
    <property type="term" value="C:plasma membrane"/>
    <property type="evidence" value="ECO:0007669"/>
    <property type="project" value="UniProtKB-SubCell"/>
</dbReference>
<gene>
    <name evidence="16" type="ORF">FHX34_10857</name>
</gene>
<dbReference type="CDD" id="cd00130">
    <property type="entry name" value="PAS"/>
    <property type="match status" value="3"/>
</dbReference>
<comment type="caution">
    <text evidence="16">The sequence shown here is derived from an EMBL/GenBank/DDBJ whole genome shotgun (WGS) entry which is preliminary data.</text>
</comment>
<evidence type="ECO:0000259" key="13">
    <source>
        <dbReference type="PROSITE" id="PS50110"/>
    </source>
</evidence>
<dbReference type="InterPro" id="IPR011006">
    <property type="entry name" value="CheY-like_superfamily"/>
</dbReference>
<reference evidence="16 17" key="1">
    <citation type="submission" date="2019-06" db="EMBL/GenBank/DDBJ databases">
        <title>Sequencing the genomes of 1000 actinobacteria strains.</title>
        <authorList>
            <person name="Klenk H.-P."/>
        </authorList>
    </citation>
    <scope>NUCLEOTIDE SEQUENCE [LARGE SCALE GENOMIC DNA]</scope>
    <source>
        <strain evidence="16 17">DSM 43866</strain>
    </source>
</reference>
<dbReference type="InterPro" id="IPR001789">
    <property type="entry name" value="Sig_transdc_resp-reg_receiver"/>
</dbReference>
<dbReference type="SMART" id="SM00086">
    <property type="entry name" value="PAC"/>
    <property type="match status" value="2"/>
</dbReference>
<name>A0A561VCJ7_ACTTI</name>
<proteinExistence type="predicted"/>
<accession>A0A561VCJ7</accession>
<dbReference type="EC" id="2.7.13.3" evidence="3"/>
<sequence>MVSVVVARDSEQAGMKHVEAFLSSVVRSTADAIVGCDAQGRITAWNPAAERIYGYRREEVHHRPVRMMYPPDVAERDWQVFQKALRGTPTGQLRTVRLRKDGTRVPVRMSFAPIEGVDGSVRGVVSVAHELTGEIRSEARMAALLEATPDAIVGMDRDGRIVFANQACERLLGYRPGQLAGQQARMLFPEDTRADMVELGEQLFADAGLRARTTTLATRMMRRDGTVLPGETTLSWLVEPDGALLITATRDLSELRRAESRFHDLLEAVPDAITGVDQRGLIVLLNQGTERLLGRPREQLLDRPYAVLLPPEARERIDREVAKVFAAPSQQQHTVIYADVIRPDGVRVPTENNVTRYNNGAENILLVVSRDITERVTAERERARLAEQVERERTEQAMLRAQRLEALGQLAGGVAHDFNNLLAVISNYAVLLDDEVSELSRGDPQRWQPFVDDLAAIQRAAQRGATLTQQLLAFSRRDVNRPEVLAPAIVLENLRTLLLTAIGERHELWIDAATGLWPVLLDPGQLEQILVNLTVNARDAMPDGGLVHVIADNLRAGEAESDYQPPPEPGRRYVRIRVADTGVGMAPEVAARAFEPFFTTKPKGHSAGLGLATVYGIVGQAGGCLGVTSQPGSGTTMTVLLPATDQPLPAPTGRTGPDTGPVAAETGAAGPHTILLVDDEQEVRDSTARVLTRHGYRVLTAHDGPHALELVREHHDDIDVLLTDVIMPRMHGGELAEHVSRLVPGVRVILMSGYAEPLLDTDPPTHAAAPLLKKPFSTAELLRAVRAAATAGAAPS</sequence>
<organism evidence="16 17">
    <name type="scientific">Actinoplanes teichomyceticus</name>
    <dbReference type="NCBI Taxonomy" id="1867"/>
    <lineage>
        <taxon>Bacteria</taxon>
        <taxon>Bacillati</taxon>
        <taxon>Actinomycetota</taxon>
        <taxon>Actinomycetes</taxon>
        <taxon>Micromonosporales</taxon>
        <taxon>Micromonosporaceae</taxon>
        <taxon>Actinoplanes</taxon>
    </lineage>
</organism>
<keyword evidence="11" id="KW-0175">Coiled coil</keyword>
<dbReference type="SUPFAM" id="SSF52172">
    <property type="entry name" value="CheY-like"/>
    <property type="match status" value="1"/>
</dbReference>
<dbReference type="Pfam" id="PF00512">
    <property type="entry name" value="HisKA"/>
    <property type="match status" value="1"/>
</dbReference>
<dbReference type="PROSITE" id="PS50113">
    <property type="entry name" value="PAC"/>
    <property type="match status" value="2"/>
</dbReference>
<dbReference type="EMBL" id="VIWY01000008">
    <property type="protein sequence ID" value="TWG09342.1"/>
    <property type="molecule type" value="Genomic_DNA"/>
</dbReference>
<dbReference type="Pfam" id="PF00989">
    <property type="entry name" value="PAS"/>
    <property type="match status" value="1"/>
</dbReference>
<dbReference type="GO" id="GO:0006355">
    <property type="term" value="P:regulation of DNA-templated transcription"/>
    <property type="evidence" value="ECO:0007669"/>
    <property type="project" value="InterPro"/>
</dbReference>
<feature type="domain" description="PAC" evidence="15">
    <location>
        <begin position="89"/>
        <end position="143"/>
    </location>
</feature>
<evidence type="ECO:0000256" key="3">
    <source>
        <dbReference type="ARBA" id="ARBA00012438"/>
    </source>
</evidence>
<evidence type="ECO:0000256" key="9">
    <source>
        <dbReference type="ARBA" id="ARBA00023012"/>
    </source>
</evidence>
<dbReference type="SMART" id="SM00388">
    <property type="entry name" value="HisKA"/>
    <property type="match status" value="1"/>
</dbReference>
<evidence type="ECO:0000259" key="15">
    <source>
        <dbReference type="PROSITE" id="PS50113"/>
    </source>
</evidence>
<evidence type="ECO:0000313" key="17">
    <source>
        <dbReference type="Proteomes" id="UP000320239"/>
    </source>
</evidence>
<feature type="domain" description="PAC" evidence="15">
    <location>
        <begin position="214"/>
        <end position="264"/>
    </location>
</feature>
<dbReference type="PROSITE" id="PS50109">
    <property type="entry name" value="HIS_KIN"/>
    <property type="match status" value="1"/>
</dbReference>
<dbReference type="InterPro" id="IPR013656">
    <property type="entry name" value="PAS_4"/>
</dbReference>
<dbReference type="SUPFAM" id="SSF55874">
    <property type="entry name" value="ATPase domain of HSP90 chaperone/DNA topoisomerase II/histidine kinase"/>
    <property type="match status" value="1"/>
</dbReference>
<dbReference type="InterPro" id="IPR004358">
    <property type="entry name" value="Sig_transdc_His_kin-like_C"/>
</dbReference>
<keyword evidence="5" id="KW-0808">Transferase</keyword>
<comment type="subcellular location">
    <subcellularLocation>
        <location evidence="2">Cell membrane</location>
    </subcellularLocation>
</comment>
<evidence type="ECO:0000313" key="16">
    <source>
        <dbReference type="EMBL" id="TWG09342.1"/>
    </source>
</evidence>
<evidence type="ECO:0000256" key="11">
    <source>
        <dbReference type="SAM" id="Coils"/>
    </source>
</evidence>
<dbReference type="PROSITE" id="PS50112">
    <property type="entry name" value="PAS"/>
    <property type="match status" value="3"/>
</dbReference>
<feature type="coiled-coil region" evidence="11">
    <location>
        <begin position="375"/>
        <end position="402"/>
    </location>
</feature>
<dbReference type="InterPro" id="IPR005467">
    <property type="entry name" value="His_kinase_dom"/>
</dbReference>
<dbReference type="InterPro" id="IPR003661">
    <property type="entry name" value="HisK_dim/P_dom"/>
</dbReference>
<feature type="domain" description="PAS" evidence="14">
    <location>
        <begin position="18"/>
        <end position="88"/>
    </location>
</feature>
<evidence type="ECO:0000256" key="7">
    <source>
        <dbReference type="ARBA" id="ARBA00022777"/>
    </source>
</evidence>
<dbReference type="Gene3D" id="1.10.287.130">
    <property type="match status" value="1"/>
</dbReference>
<dbReference type="Pfam" id="PF13426">
    <property type="entry name" value="PAS_9"/>
    <property type="match status" value="1"/>
</dbReference>
<dbReference type="SUPFAM" id="SSF55785">
    <property type="entry name" value="PYP-like sensor domain (PAS domain)"/>
    <property type="match status" value="3"/>
</dbReference>
<dbReference type="Pfam" id="PF08448">
    <property type="entry name" value="PAS_4"/>
    <property type="match status" value="1"/>
</dbReference>
<evidence type="ECO:0000256" key="10">
    <source>
        <dbReference type="PROSITE-ProRule" id="PRU00169"/>
    </source>
</evidence>
<dbReference type="InterPro" id="IPR000014">
    <property type="entry name" value="PAS"/>
</dbReference>
<dbReference type="InterPro" id="IPR036890">
    <property type="entry name" value="HATPase_C_sf"/>
</dbReference>
<evidence type="ECO:0000256" key="1">
    <source>
        <dbReference type="ARBA" id="ARBA00000085"/>
    </source>
</evidence>
<evidence type="ECO:0000256" key="2">
    <source>
        <dbReference type="ARBA" id="ARBA00004236"/>
    </source>
</evidence>
<dbReference type="AlphaFoldDB" id="A0A561VCJ7"/>
<feature type="domain" description="PAS" evidence="14">
    <location>
        <begin position="137"/>
        <end position="191"/>
    </location>
</feature>
<dbReference type="InterPro" id="IPR001610">
    <property type="entry name" value="PAC"/>
</dbReference>
<dbReference type="Proteomes" id="UP000320239">
    <property type="component" value="Unassembled WGS sequence"/>
</dbReference>
<dbReference type="RefSeq" id="WP_122978439.1">
    <property type="nucleotide sequence ID" value="NZ_VIWY01000008.1"/>
</dbReference>
<dbReference type="CDD" id="cd00082">
    <property type="entry name" value="HisKA"/>
    <property type="match status" value="1"/>
</dbReference>
<keyword evidence="9" id="KW-0902">Two-component regulatory system</keyword>
<keyword evidence="4 10" id="KW-0597">Phosphoprotein</keyword>
<feature type="domain" description="Histidine kinase" evidence="12">
    <location>
        <begin position="413"/>
        <end position="645"/>
    </location>
</feature>
<evidence type="ECO:0000256" key="8">
    <source>
        <dbReference type="ARBA" id="ARBA00022840"/>
    </source>
</evidence>
<dbReference type="Gene3D" id="3.30.565.10">
    <property type="entry name" value="Histidine kinase-like ATPase, C-terminal domain"/>
    <property type="match status" value="1"/>
</dbReference>
<dbReference type="InterPro" id="IPR035965">
    <property type="entry name" value="PAS-like_dom_sf"/>
</dbReference>
<keyword evidence="17" id="KW-1185">Reference proteome</keyword>
<dbReference type="InterPro" id="IPR036097">
    <property type="entry name" value="HisK_dim/P_sf"/>
</dbReference>
<dbReference type="SUPFAM" id="SSF47384">
    <property type="entry name" value="Homodimeric domain of signal transducing histidine kinase"/>
    <property type="match status" value="1"/>
</dbReference>
<keyword evidence="7" id="KW-0418">Kinase</keyword>
<feature type="domain" description="PAS" evidence="14">
    <location>
        <begin position="258"/>
        <end position="328"/>
    </location>
</feature>
<evidence type="ECO:0000259" key="14">
    <source>
        <dbReference type="PROSITE" id="PS50112"/>
    </source>
</evidence>
<dbReference type="Pfam" id="PF02518">
    <property type="entry name" value="HATPase_c"/>
    <property type="match status" value="1"/>
</dbReference>
<dbReference type="Pfam" id="PF00072">
    <property type="entry name" value="Response_reg"/>
    <property type="match status" value="1"/>
</dbReference>
<dbReference type="Gene3D" id="3.40.50.2300">
    <property type="match status" value="1"/>
</dbReference>